<name>A0A813DSP2_POLGL</name>
<sequence length="140" mass="15247">MSGTSRVDVLLPCVRKQVQQRNSSTVQYRCSKECFDPWNTGACSMDACRSPDVKAGYDCWAGSDVEECNCSQGEAKLTGESGFYEGKTYHEYTCCTEAQAQATNSVIAAQIRGRSLELPLLYFAGGLLALSQFVSSVATR</sequence>
<protein>
    <submittedName>
        <fullName evidence="1">Uncharacterized protein</fullName>
    </submittedName>
</protein>
<dbReference type="EMBL" id="CAJNNV010003123">
    <property type="protein sequence ID" value="CAE8588411.1"/>
    <property type="molecule type" value="Genomic_DNA"/>
</dbReference>
<dbReference type="Proteomes" id="UP000654075">
    <property type="component" value="Unassembled WGS sequence"/>
</dbReference>
<comment type="caution">
    <text evidence="1">The sequence shown here is derived from an EMBL/GenBank/DDBJ whole genome shotgun (WGS) entry which is preliminary data.</text>
</comment>
<evidence type="ECO:0000313" key="2">
    <source>
        <dbReference type="Proteomes" id="UP000654075"/>
    </source>
</evidence>
<dbReference type="AlphaFoldDB" id="A0A813DSP2"/>
<gene>
    <name evidence="1" type="ORF">PGLA1383_LOCUS7212</name>
</gene>
<accession>A0A813DSP2</accession>
<proteinExistence type="predicted"/>
<evidence type="ECO:0000313" key="1">
    <source>
        <dbReference type="EMBL" id="CAE8588411.1"/>
    </source>
</evidence>
<organism evidence="1 2">
    <name type="scientific">Polarella glacialis</name>
    <name type="common">Dinoflagellate</name>
    <dbReference type="NCBI Taxonomy" id="89957"/>
    <lineage>
        <taxon>Eukaryota</taxon>
        <taxon>Sar</taxon>
        <taxon>Alveolata</taxon>
        <taxon>Dinophyceae</taxon>
        <taxon>Suessiales</taxon>
        <taxon>Suessiaceae</taxon>
        <taxon>Polarella</taxon>
    </lineage>
</organism>
<reference evidence="1" key="1">
    <citation type="submission" date="2021-02" db="EMBL/GenBank/DDBJ databases">
        <authorList>
            <person name="Dougan E. K."/>
            <person name="Rhodes N."/>
            <person name="Thang M."/>
            <person name="Chan C."/>
        </authorList>
    </citation>
    <scope>NUCLEOTIDE SEQUENCE</scope>
</reference>
<keyword evidence="2" id="KW-1185">Reference proteome</keyword>